<dbReference type="Proteomes" id="UP000694308">
    <property type="component" value="Unassembled WGS sequence"/>
</dbReference>
<protein>
    <recommendedName>
        <fullName evidence="4">Type 4 fimbrial biogenesis protein PilX N-terminal domain-containing protein</fullName>
    </recommendedName>
</protein>
<organism evidence="2 3">
    <name type="scientific">Clostridium thailandense</name>
    <dbReference type="NCBI Taxonomy" id="2794346"/>
    <lineage>
        <taxon>Bacteria</taxon>
        <taxon>Bacillati</taxon>
        <taxon>Bacillota</taxon>
        <taxon>Clostridia</taxon>
        <taxon>Eubacteriales</taxon>
        <taxon>Clostridiaceae</taxon>
        <taxon>Clostridium</taxon>
    </lineage>
</organism>
<keyword evidence="1" id="KW-0472">Membrane</keyword>
<dbReference type="RefSeq" id="WP_218322809.1">
    <property type="nucleotide sequence ID" value="NZ_JAEEGC010000135.1"/>
</dbReference>
<proteinExistence type="predicted"/>
<keyword evidence="1" id="KW-0812">Transmembrane</keyword>
<name>A0A949U3H7_9CLOT</name>
<dbReference type="EMBL" id="JAEEGC010000135">
    <property type="protein sequence ID" value="MBV7275758.1"/>
    <property type="molecule type" value="Genomic_DNA"/>
</dbReference>
<evidence type="ECO:0000313" key="2">
    <source>
        <dbReference type="EMBL" id="MBV7275758.1"/>
    </source>
</evidence>
<dbReference type="AlphaFoldDB" id="A0A949U3H7"/>
<evidence type="ECO:0000313" key="3">
    <source>
        <dbReference type="Proteomes" id="UP000694308"/>
    </source>
</evidence>
<evidence type="ECO:0008006" key="4">
    <source>
        <dbReference type="Google" id="ProtNLM"/>
    </source>
</evidence>
<keyword evidence="3" id="KW-1185">Reference proteome</keyword>
<feature type="transmembrane region" description="Helical" evidence="1">
    <location>
        <begin position="7"/>
        <end position="26"/>
    </location>
</feature>
<sequence length="158" mass="17522">MKKKGSALLIVIIIMMITFVLAALMVDISIKSNRVNSDTTNRTKAYYSAETGIYDFINYINSKGCNVSNGTSIANLNNTGGLYGDNMAVYKANITKVIQPKDTDDPKIYTYDIYSSGNYSSQGCTIVAEVAITYIKNINDGSYSYQSYSIKWKKVYNS</sequence>
<evidence type="ECO:0000256" key="1">
    <source>
        <dbReference type="SAM" id="Phobius"/>
    </source>
</evidence>
<gene>
    <name evidence="2" type="ORF">I6U48_22935</name>
</gene>
<comment type="caution">
    <text evidence="2">The sequence shown here is derived from an EMBL/GenBank/DDBJ whole genome shotgun (WGS) entry which is preliminary data.</text>
</comment>
<reference evidence="2" key="1">
    <citation type="submission" date="2020-12" db="EMBL/GenBank/DDBJ databases">
        <title>Clostridium thailandense sp. nov., a novel acetogenic bacterium isolated from peat land soil in Thailand.</title>
        <authorList>
            <person name="Chaikitkaew S."/>
            <person name="Birkeland N.K."/>
        </authorList>
    </citation>
    <scope>NUCLEOTIDE SEQUENCE</scope>
    <source>
        <strain evidence="2">PL3</strain>
    </source>
</reference>
<accession>A0A949U3H7</accession>
<keyword evidence="1" id="KW-1133">Transmembrane helix</keyword>